<evidence type="ECO:0000313" key="3">
    <source>
        <dbReference type="Proteomes" id="UP001206788"/>
    </source>
</evidence>
<sequence length="170" mass="19718">MNTVIDFVSDKRILIALFLLMVALNLSLSFFMPKDHALDLKFAYTFSEAYQSLAEMDSDTRKFYRFGIWALDFPYMIVYSLFFAGILCRLWGSRALVVVPFLIAIFDFFENLMVLRILKLFPEPNRLITLIASGFTTLKWLAVAIMFIIIILGIWKYYFSEKFSTSSSSS</sequence>
<gene>
    <name evidence="2" type="ORF">NY014_06400</name>
</gene>
<evidence type="ECO:0000313" key="2">
    <source>
        <dbReference type="EMBL" id="MCS5490050.1"/>
    </source>
</evidence>
<dbReference type="EMBL" id="JANWGH010000001">
    <property type="protein sequence ID" value="MCS5490050.1"/>
    <property type="molecule type" value="Genomic_DNA"/>
</dbReference>
<keyword evidence="1" id="KW-0812">Transmembrane</keyword>
<dbReference type="Proteomes" id="UP001206788">
    <property type="component" value="Unassembled WGS sequence"/>
</dbReference>
<dbReference type="RefSeq" id="WP_259413730.1">
    <property type="nucleotide sequence ID" value="NZ_JANWGH010000001.1"/>
</dbReference>
<comment type="caution">
    <text evidence="2">The sequence shown here is derived from an EMBL/GenBank/DDBJ whole genome shotgun (WGS) entry which is preliminary data.</text>
</comment>
<keyword evidence="1" id="KW-0472">Membrane</keyword>
<feature type="transmembrane region" description="Helical" evidence="1">
    <location>
        <begin position="66"/>
        <end position="88"/>
    </location>
</feature>
<feature type="transmembrane region" description="Helical" evidence="1">
    <location>
        <begin position="138"/>
        <end position="159"/>
    </location>
</feature>
<evidence type="ECO:0000256" key="1">
    <source>
        <dbReference type="SAM" id="Phobius"/>
    </source>
</evidence>
<keyword evidence="1" id="KW-1133">Transmembrane helix</keyword>
<reference evidence="2 3" key="1">
    <citation type="submission" date="2022-08" db="EMBL/GenBank/DDBJ databases">
        <title>Algoriphagus sp. CAU 1643 isolated from mud.</title>
        <authorList>
            <person name="Kim W."/>
        </authorList>
    </citation>
    <scope>NUCLEOTIDE SEQUENCE [LARGE SCALE GENOMIC DNA]</scope>
    <source>
        <strain evidence="2 3">CAU 1643</strain>
    </source>
</reference>
<organism evidence="2 3">
    <name type="scientific">Algoriphagus limi</name>
    <dbReference type="NCBI Taxonomy" id="2975273"/>
    <lineage>
        <taxon>Bacteria</taxon>
        <taxon>Pseudomonadati</taxon>
        <taxon>Bacteroidota</taxon>
        <taxon>Cytophagia</taxon>
        <taxon>Cytophagales</taxon>
        <taxon>Cyclobacteriaceae</taxon>
        <taxon>Algoriphagus</taxon>
    </lineage>
</organism>
<proteinExistence type="predicted"/>
<protein>
    <recommendedName>
        <fullName evidence="4">Exosortase/archaeosortase family protein</fullName>
    </recommendedName>
</protein>
<name>A0ABT2G468_9BACT</name>
<evidence type="ECO:0008006" key="4">
    <source>
        <dbReference type="Google" id="ProtNLM"/>
    </source>
</evidence>
<feature type="transmembrane region" description="Helical" evidence="1">
    <location>
        <begin position="95"/>
        <end position="118"/>
    </location>
</feature>
<keyword evidence="3" id="KW-1185">Reference proteome</keyword>
<accession>A0ABT2G468</accession>
<feature type="transmembrane region" description="Helical" evidence="1">
    <location>
        <begin position="12"/>
        <end position="32"/>
    </location>
</feature>